<organism evidence="6">
    <name type="scientific">Ixodes ricinus</name>
    <name type="common">Common tick</name>
    <name type="synonym">Acarus ricinus</name>
    <dbReference type="NCBI Taxonomy" id="34613"/>
    <lineage>
        <taxon>Eukaryota</taxon>
        <taxon>Metazoa</taxon>
        <taxon>Ecdysozoa</taxon>
        <taxon>Arthropoda</taxon>
        <taxon>Chelicerata</taxon>
        <taxon>Arachnida</taxon>
        <taxon>Acari</taxon>
        <taxon>Parasitiformes</taxon>
        <taxon>Ixodida</taxon>
        <taxon>Ixodoidea</taxon>
        <taxon>Ixodidae</taxon>
        <taxon>Ixodinae</taxon>
        <taxon>Ixodes</taxon>
    </lineage>
</organism>
<evidence type="ECO:0000259" key="5">
    <source>
        <dbReference type="PROSITE" id="PS51253"/>
    </source>
</evidence>
<proteinExistence type="predicted"/>
<dbReference type="SUPFAM" id="SSF46689">
    <property type="entry name" value="Homeodomain-like"/>
    <property type="match status" value="2"/>
</dbReference>
<dbReference type="InterPro" id="IPR050863">
    <property type="entry name" value="CenT-Element_Derived"/>
</dbReference>
<reference evidence="6" key="1">
    <citation type="submission" date="2019-12" db="EMBL/GenBank/DDBJ databases">
        <title>An insight into the sialome of adult female Ixodes ricinus ticks feeding for 6 days.</title>
        <authorList>
            <person name="Perner J."/>
            <person name="Ribeiro J.M.C."/>
        </authorList>
    </citation>
    <scope>NUCLEOTIDE SEQUENCE</scope>
    <source>
        <strain evidence="6">Semi-engorged</strain>
        <tissue evidence="6">Salivary glands</tissue>
    </source>
</reference>
<accession>A0A6B0V6J3</accession>
<feature type="signal peptide" evidence="4">
    <location>
        <begin position="1"/>
        <end position="21"/>
    </location>
</feature>
<dbReference type="PANTHER" id="PTHR19303:SF73">
    <property type="entry name" value="PROTEIN PDC2"/>
    <property type="match status" value="1"/>
</dbReference>
<dbReference type="PROSITE" id="PS51253">
    <property type="entry name" value="HTH_CENPB"/>
    <property type="match status" value="1"/>
</dbReference>
<dbReference type="PANTHER" id="PTHR19303">
    <property type="entry name" value="TRANSPOSON"/>
    <property type="match status" value="1"/>
</dbReference>
<feature type="domain" description="HTH CENPB-type" evidence="5">
    <location>
        <begin position="88"/>
        <end position="159"/>
    </location>
</feature>
<comment type="subcellular location">
    <subcellularLocation>
        <location evidence="1">Nucleus</location>
    </subcellularLocation>
</comment>
<dbReference type="InterPro" id="IPR006600">
    <property type="entry name" value="HTH_CenpB_DNA-bd_dom"/>
</dbReference>
<protein>
    <submittedName>
        <fullName evidence="6">Putative tigger transposase</fullName>
    </submittedName>
</protein>
<dbReference type="InterPro" id="IPR007889">
    <property type="entry name" value="HTH_Psq"/>
</dbReference>
<dbReference type="Pfam" id="PF03221">
    <property type="entry name" value="HTH_Tnp_Tc5"/>
    <property type="match status" value="1"/>
</dbReference>
<dbReference type="Pfam" id="PF03184">
    <property type="entry name" value="DDE_1"/>
    <property type="match status" value="1"/>
</dbReference>
<dbReference type="AlphaFoldDB" id="A0A6B0V6J3"/>
<dbReference type="Gene3D" id="1.10.10.60">
    <property type="entry name" value="Homeodomain-like"/>
    <property type="match status" value="2"/>
</dbReference>
<feature type="chain" id="PRO_5025501667" evidence="4">
    <location>
        <begin position="22"/>
        <end position="296"/>
    </location>
</feature>
<evidence type="ECO:0000256" key="1">
    <source>
        <dbReference type="ARBA" id="ARBA00004123"/>
    </source>
</evidence>
<dbReference type="EMBL" id="GIFC01015817">
    <property type="protein sequence ID" value="MXU97900.1"/>
    <property type="molecule type" value="Transcribed_RNA"/>
</dbReference>
<dbReference type="InterPro" id="IPR004875">
    <property type="entry name" value="DDE_SF_endonuclease_dom"/>
</dbReference>
<dbReference type="Pfam" id="PF04218">
    <property type="entry name" value="CENP-B_N"/>
    <property type="match status" value="1"/>
</dbReference>
<dbReference type="GO" id="GO:0003677">
    <property type="term" value="F:DNA binding"/>
    <property type="evidence" value="ECO:0007669"/>
    <property type="project" value="UniProtKB-KW"/>
</dbReference>
<dbReference type="InterPro" id="IPR009057">
    <property type="entry name" value="Homeodomain-like_sf"/>
</dbReference>
<dbReference type="SMART" id="SM00674">
    <property type="entry name" value="CENPB"/>
    <property type="match status" value="1"/>
</dbReference>
<evidence type="ECO:0000313" key="6">
    <source>
        <dbReference type="EMBL" id="MXU97900.1"/>
    </source>
</evidence>
<name>A0A6B0V6J3_IXORI</name>
<evidence type="ECO:0000256" key="2">
    <source>
        <dbReference type="ARBA" id="ARBA00023125"/>
    </source>
</evidence>
<keyword evidence="4" id="KW-0732">Signal</keyword>
<keyword evidence="2" id="KW-0238">DNA-binding</keyword>
<evidence type="ECO:0000256" key="3">
    <source>
        <dbReference type="ARBA" id="ARBA00023242"/>
    </source>
</evidence>
<dbReference type="GO" id="GO:0005634">
    <property type="term" value="C:nucleus"/>
    <property type="evidence" value="ECO:0007669"/>
    <property type="project" value="UniProtKB-SubCell"/>
</dbReference>
<sequence length="296" mass="33238">MIGSVSVIVVLVAAVLWFGRCDVHRPKMPKYKSLTLKQKICLIEEANKSTCSKTKLAEKHQVPISTLCTILKNQARIIEAYSKTHSAKRSRIRFPIYPDVEAALITWLQNATAAHLPIDGTILREKANDLALKLGHEEFKCSNGWFSRFKERNNLTYLTVCGESGSADKTVVEDWIKHTLTPLLSKYSAEDVYNLDEAALFYKMLPTKTFAAKDADVKGQKQAKDRITVLFGANMTGEHKLPLLVLGKAEKPRCFKIARLPPANELIYRNNKKAWVTAAIFAEYVRLHDCKFAAAG</sequence>
<evidence type="ECO:0000256" key="4">
    <source>
        <dbReference type="SAM" id="SignalP"/>
    </source>
</evidence>
<keyword evidence="3" id="KW-0539">Nucleus</keyword>